<comment type="caution">
    <text evidence="2">The sequence shown here is derived from an EMBL/GenBank/DDBJ whole genome shotgun (WGS) entry which is preliminary data.</text>
</comment>
<dbReference type="InterPro" id="IPR053134">
    <property type="entry name" value="RNA-dir_DNA_polymerase"/>
</dbReference>
<dbReference type="CDD" id="cd01647">
    <property type="entry name" value="RT_LTR"/>
    <property type="match status" value="1"/>
</dbReference>
<dbReference type="Pfam" id="PF00078">
    <property type="entry name" value="RVT_1"/>
    <property type="match status" value="1"/>
</dbReference>
<feature type="non-terminal residue" evidence="2">
    <location>
        <position position="313"/>
    </location>
</feature>
<dbReference type="InterPro" id="IPR000477">
    <property type="entry name" value="RT_dom"/>
</dbReference>
<reference evidence="2" key="1">
    <citation type="submission" date="2022-03" db="EMBL/GenBank/DDBJ databases">
        <title>Draft genome sequence of Aduncisulcus paluster, a free-living microaerophilic Fornicata.</title>
        <authorList>
            <person name="Yuyama I."/>
            <person name="Kume K."/>
            <person name="Tamura T."/>
            <person name="Inagaki Y."/>
            <person name="Hashimoto T."/>
        </authorList>
    </citation>
    <scope>NUCLEOTIDE SEQUENCE</scope>
    <source>
        <strain evidence="2">NY0171</strain>
    </source>
</reference>
<sequence>GESSEDRSGADIVTEDPRVMALVELMAEDLQDGLEKVVAEVDNVTTADIEKYSGSIAGDGDGVNEMSGYLEIVVAMLKVVSNLFGGLETVPANVGKFRIELTDPDVVISEPYRRIRRDWAHEIYKQLVDMEKKKVIRPSTTEYHCATVIVPKKNGKLRLCVDYRPLNKVTKGMGQVLPVIDDLFQLLGGTKYYAVLDLTSGYWQLEVEESSKKFTSFVTQFGQYEFNRLPFGLKNAPPFFQECMNRVLTGLIGMVCCVYLDDIIVFSDTIHGLLVSLLAVLLRLDMFNLKVNLEKTFIGDKEVEFLGFMISGD</sequence>
<organism evidence="2 3">
    <name type="scientific">Aduncisulcus paluster</name>
    <dbReference type="NCBI Taxonomy" id="2918883"/>
    <lineage>
        <taxon>Eukaryota</taxon>
        <taxon>Metamonada</taxon>
        <taxon>Carpediemonas-like organisms</taxon>
        <taxon>Aduncisulcus</taxon>
    </lineage>
</organism>
<dbReference type="EMBL" id="BQXS01005843">
    <property type="protein sequence ID" value="GKT15275.1"/>
    <property type="molecule type" value="Genomic_DNA"/>
</dbReference>
<dbReference type="Gene3D" id="3.10.10.10">
    <property type="entry name" value="HIV Type 1 Reverse Transcriptase, subunit A, domain 1"/>
    <property type="match status" value="1"/>
</dbReference>
<evidence type="ECO:0000259" key="1">
    <source>
        <dbReference type="PROSITE" id="PS50878"/>
    </source>
</evidence>
<protein>
    <submittedName>
        <fullName evidence="2">Retrovirus-related Pol polyprotein from transposon 297</fullName>
    </submittedName>
</protein>
<dbReference type="Proteomes" id="UP001057375">
    <property type="component" value="Unassembled WGS sequence"/>
</dbReference>
<dbReference type="InterPro" id="IPR043502">
    <property type="entry name" value="DNA/RNA_pol_sf"/>
</dbReference>
<dbReference type="PANTHER" id="PTHR24559:SF444">
    <property type="entry name" value="REVERSE TRANSCRIPTASE DOMAIN-CONTAINING PROTEIN"/>
    <property type="match status" value="1"/>
</dbReference>
<evidence type="ECO:0000313" key="2">
    <source>
        <dbReference type="EMBL" id="GKT15275.1"/>
    </source>
</evidence>
<gene>
    <name evidence="2" type="ORF">ADUPG1_004086</name>
</gene>
<dbReference type="InterPro" id="IPR043128">
    <property type="entry name" value="Rev_trsase/Diguanyl_cyclase"/>
</dbReference>
<feature type="domain" description="Reverse transcriptase" evidence="1">
    <location>
        <begin position="131"/>
        <end position="310"/>
    </location>
</feature>
<evidence type="ECO:0000313" key="3">
    <source>
        <dbReference type="Proteomes" id="UP001057375"/>
    </source>
</evidence>
<keyword evidence="3" id="KW-1185">Reference proteome</keyword>
<proteinExistence type="predicted"/>
<accession>A0ABQ5JSC3</accession>
<name>A0ABQ5JSC3_9EUKA</name>
<feature type="non-terminal residue" evidence="2">
    <location>
        <position position="1"/>
    </location>
</feature>
<dbReference type="PANTHER" id="PTHR24559">
    <property type="entry name" value="TRANSPOSON TY3-I GAG-POL POLYPROTEIN"/>
    <property type="match status" value="1"/>
</dbReference>
<dbReference type="PROSITE" id="PS50878">
    <property type="entry name" value="RT_POL"/>
    <property type="match status" value="1"/>
</dbReference>
<dbReference type="Gene3D" id="3.30.70.270">
    <property type="match status" value="1"/>
</dbReference>
<dbReference type="SUPFAM" id="SSF56672">
    <property type="entry name" value="DNA/RNA polymerases"/>
    <property type="match status" value="1"/>
</dbReference>